<dbReference type="EMBL" id="CP014229">
    <property type="protein sequence ID" value="AMD90925.1"/>
    <property type="molecule type" value="Genomic_DNA"/>
</dbReference>
<dbReference type="AlphaFoldDB" id="A0A0X8JLD4"/>
<sequence length="316" mass="34771">MQAVDSDTYLQALLSAPRPGADKFLAFYDHRVGCIGTDPRLLLLPLDDHICHRGDGLFESICYRERKIFVLDEHLARMRDGAQALDITPPCSWEEMRARILDVARASGRAHGDLRVFLSRGPGGFGVSPQECPQAGLYIVALASRLPSEELYRKGLTAFSSAIPPKQEYLARIKNTNYLPNVFMAVEARQKGMDVAVTFDENGFMGEAAIANLGIVDARGRLRSPELRRILPGTTLLAALKLAEERMPVIQAPIHKEDIATAREMLLFTSATLCVGVTHFDGRPVGQGDYRGRPGPTALWLKDALLAQMLAQGTPY</sequence>
<dbReference type="GO" id="GO:0046394">
    <property type="term" value="P:carboxylic acid biosynthetic process"/>
    <property type="evidence" value="ECO:0007669"/>
    <property type="project" value="UniProtKB-ARBA"/>
</dbReference>
<dbReference type="GO" id="GO:0016829">
    <property type="term" value="F:lyase activity"/>
    <property type="evidence" value="ECO:0007669"/>
    <property type="project" value="UniProtKB-KW"/>
</dbReference>
<dbReference type="InterPro" id="IPR001544">
    <property type="entry name" value="Aminotrans_IV"/>
</dbReference>
<dbReference type="PANTHER" id="PTHR42743:SF22">
    <property type="entry name" value="D-AMINO-ACID TRANSAMINASE, CHLOROPLASTIC"/>
    <property type="match status" value="1"/>
</dbReference>
<dbReference type="Proteomes" id="UP000069241">
    <property type="component" value="Chromosome"/>
</dbReference>
<evidence type="ECO:0000313" key="3">
    <source>
        <dbReference type="Proteomes" id="UP000069241"/>
    </source>
</evidence>
<dbReference type="CDD" id="cd00449">
    <property type="entry name" value="PLPDE_IV"/>
    <property type="match status" value="1"/>
</dbReference>
<comment type="similarity">
    <text evidence="1">Belongs to the class-IV pyridoxal-phosphate-dependent aminotransferase family.</text>
</comment>
<reference evidence="3" key="1">
    <citation type="submission" date="2016-02" db="EMBL/GenBank/DDBJ databases">
        <authorList>
            <person name="Holder M.E."/>
            <person name="Ajami N.J."/>
            <person name="Petrosino J.F."/>
        </authorList>
    </citation>
    <scope>NUCLEOTIDE SEQUENCE [LARGE SCALE GENOMIC DNA]</scope>
    <source>
        <strain evidence="3">CCUG 45958</strain>
    </source>
</reference>
<gene>
    <name evidence="2" type="ORF">AXF13_12755</name>
</gene>
<organism evidence="2 3">
    <name type="scientific">Desulfovibrio fairfieldensis</name>
    <dbReference type="NCBI Taxonomy" id="44742"/>
    <lineage>
        <taxon>Bacteria</taxon>
        <taxon>Pseudomonadati</taxon>
        <taxon>Thermodesulfobacteriota</taxon>
        <taxon>Desulfovibrionia</taxon>
        <taxon>Desulfovibrionales</taxon>
        <taxon>Desulfovibrionaceae</taxon>
        <taxon>Desulfovibrio</taxon>
    </lineage>
</organism>
<dbReference type="InterPro" id="IPR043131">
    <property type="entry name" value="BCAT-like_N"/>
</dbReference>
<dbReference type="InterPro" id="IPR043132">
    <property type="entry name" value="BCAT-like_C"/>
</dbReference>
<proteinExistence type="inferred from homology"/>
<dbReference type="InterPro" id="IPR050571">
    <property type="entry name" value="Class-IV_PLP-Dep_Aminotrnsfr"/>
</dbReference>
<keyword evidence="3" id="KW-1185">Reference proteome</keyword>
<accession>A0A0X8JLD4</accession>
<protein>
    <submittedName>
        <fullName evidence="2">4-amino-4-deoxychorismate lyase</fullName>
    </submittedName>
</protein>
<evidence type="ECO:0000313" key="2">
    <source>
        <dbReference type="EMBL" id="AMD90925.1"/>
    </source>
</evidence>
<dbReference type="STRING" id="44742.AXF13_12755"/>
<dbReference type="Gene3D" id="3.30.470.10">
    <property type="match status" value="1"/>
</dbReference>
<dbReference type="PANTHER" id="PTHR42743">
    <property type="entry name" value="AMINO-ACID AMINOTRANSFERASE"/>
    <property type="match status" value="1"/>
</dbReference>
<dbReference type="Pfam" id="PF01063">
    <property type="entry name" value="Aminotran_4"/>
    <property type="match status" value="1"/>
</dbReference>
<name>A0A0X8JLD4_9BACT</name>
<dbReference type="Gene3D" id="3.20.10.10">
    <property type="entry name" value="D-amino Acid Aminotransferase, subunit A, domain 2"/>
    <property type="match status" value="1"/>
</dbReference>
<evidence type="ECO:0000256" key="1">
    <source>
        <dbReference type="ARBA" id="ARBA00009320"/>
    </source>
</evidence>
<keyword evidence="2" id="KW-0456">Lyase</keyword>
<dbReference type="InterPro" id="IPR036038">
    <property type="entry name" value="Aminotransferase-like"/>
</dbReference>
<dbReference type="SUPFAM" id="SSF56752">
    <property type="entry name" value="D-aminoacid aminotransferase-like PLP-dependent enzymes"/>
    <property type="match status" value="1"/>
</dbReference>
<dbReference type="RefSeq" id="WP_062253810.1">
    <property type="nucleotide sequence ID" value="NZ_CP014229.1"/>
</dbReference>
<dbReference type="KEGG" id="dfi:AXF13_12755"/>